<comment type="caution">
    <text evidence="2">The sequence shown here is derived from an EMBL/GenBank/DDBJ whole genome shotgun (WGS) entry which is preliminary data.</text>
</comment>
<gene>
    <name evidence="2" type="ORF">ESY86_13770</name>
</gene>
<keyword evidence="3" id="KW-1185">Reference proteome</keyword>
<keyword evidence="1" id="KW-0732">Signal</keyword>
<organism evidence="2 3">
    <name type="scientific">Subsaximicrobium wynnwilliamsii</name>
    <dbReference type="NCBI Taxonomy" id="291179"/>
    <lineage>
        <taxon>Bacteria</taxon>
        <taxon>Pseudomonadati</taxon>
        <taxon>Bacteroidota</taxon>
        <taxon>Flavobacteriia</taxon>
        <taxon>Flavobacteriales</taxon>
        <taxon>Flavobacteriaceae</taxon>
        <taxon>Subsaximicrobium</taxon>
    </lineage>
</organism>
<sequence length="69" mass="7864">MRNLVIILFFLAANLGSASVEKNETRKNYDNYEDATIHFLDGASVRGYGKIISTFKSIKSSLRYAWMAR</sequence>
<protein>
    <submittedName>
        <fullName evidence="2">Uncharacterized protein</fullName>
    </submittedName>
</protein>
<evidence type="ECO:0000256" key="1">
    <source>
        <dbReference type="SAM" id="SignalP"/>
    </source>
</evidence>
<dbReference type="EMBL" id="VORO01000016">
    <property type="protein sequence ID" value="TXD88163.1"/>
    <property type="molecule type" value="Genomic_DNA"/>
</dbReference>
<feature type="signal peptide" evidence="1">
    <location>
        <begin position="1"/>
        <end position="18"/>
    </location>
</feature>
<reference evidence="2 3" key="1">
    <citation type="submission" date="2019-08" db="EMBL/GenBank/DDBJ databases">
        <title>Genomes of Subsaximicrobium wynnwilliamsii strains.</title>
        <authorList>
            <person name="Bowman J.P."/>
        </authorList>
    </citation>
    <scope>NUCLEOTIDE SEQUENCE [LARGE SCALE GENOMIC DNA]</scope>
    <source>
        <strain evidence="2 3">2-80-2</strain>
    </source>
</reference>
<dbReference type="RefSeq" id="WP_147087171.1">
    <property type="nucleotide sequence ID" value="NZ_VORM01000015.1"/>
</dbReference>
<accession>A0A5C6ZG27</accession>
<feature type="chain" id="PRO_5023021615" evidence="1">
    <location>
        <begin position="19"/>
        <end position="69"/>
    </location>
</feature>
<evidence type="ECO:0000313" key="3">
    <source>
        <dbReference type="Proteomes" id="UP000321578"/>
    </source>
</evidence>
<name>A0A5C6ZG27_9FLAO</name>
<evidence type="ECO:0000313" key="2">
    <source>
        <dbReference type="EMBL" id="TXD88163.1"/>
    </source>
</evidence>
<dbReference type="AlphaFoldDB" id="A0A5C6ZG27"/>
<dbReference type="OrthoDB" id="1117699at2"/>
<proteinExistence type="predicted"/>
<dbReference type="Proteomes" id="UP000321578">
    <property type="component" value="Unassembled WGS sequence"/>
</dbReference>